<accession>A0A8H6SJA8</accession>
<name>A0A8H6SJA8_9AGAR</name>
<reference evidence="3" key="1">
    <citation type="submission" date="2020-05" db="EMBL/GenBank/DDBJ databases">
        <title>Mycena genomes resolve the evolution of fungal bioluminescence.</title>
        <authorList>
            <person name="Tsai I.J."/>
        </authorList>
    </citation>
    <scope>NUCLEOTIDE SEQUENCE</scope>
    <source>
        <strain evidence="3">171206Taipei</strain>
    </source>
</reference>
<organism evidence="3 4">
    <name type="scientific">Mycena indigotica</name>
    <dbReference type="NCBI Taxonomy" id="2126181"/>
    <lineage>
        <taxon>Eukaryota</taxon>
        <taxon>Fungi</taxon>
        <taxon>Dikarya</taxon>
        <taxon>Basidiomycota</taxon>
        <taxon>Agaricomycotina</taxon>
        <taxon>Agaricomycetes</taxon>
        <taxon>Agaricomycetidae</taxon>
        <taxon>Agaricales</taxon>
        <taxon>Marasmiineae</taxon>
        <taxon>Mycenaceae</taxon>
        <taxon>Mycena</taxon>
    </lineage>
</organism>
<proteinExistence type="predicted"/>
<dbReference type="AlphaFoldDB" id="A0A8H6SJA8"/>
<evidence type="ECO:0000313" key="4">
    <source>
        <dbReference type="Proteomes" id="UP000636479"/>
    </source>
</evidence>
<feature type="region of interest" description="Disordered" evidence="1">
    <location>
        <begin position="116"/>
        <end position="158"/>
    </location>
</feature>
<keyword evidence="2" id="KW-0732">Signal</keyword>
<dbReference type="GeneID" id="59347547"/>
<sequence>MARLMSLCLFFFLSVALAIPLNRRTVFNPPILIPNETTAWTAGSVETVTWNATGIPEGVPGKLQLGFLTSESENLSVILAQGFNLTDEKVQITVPNVVTRSNYIIVLFGDSGNRSPEFTIKGSSSPSSSSASASGKTSTPPPIQTSTTTRVNTPTPPIASVSDLSISASGTTASLASNSISIASRSSAALSSPPSMSSPAPSTSMGSTNPVTIRQLVLAMAMAVLIQNMLSV</sequence>
<dbReference type="OrthoDB" id="2339190at2759"/>
<evidence type="ECO:0000256" key="1">
    <source>
        <dbReference type="SAM" id="MobiDB-lite"/>
    </source>
</evidence>
<gene>
    <name evidence="3" type="ORF">MIND_00836500</name>
</gene>
<dbReference type="RefSeq" id="XP_037218273.1">
    <property type="nucleotide sequence ID" value="XM_037365031.1"/>
</dbReference>
<feature type="region of interest" description="Disordered" evidence="1">
    <location>
        <begin position="188"/>
        <end position="208"/>
    </location>
</feature>
<feature type="chain" id="PRO_5034766101" evidence="2">
    <location>
        <begin position="19"/>
        <end position="232"/>
    </location>
</feature>
<dbReference type="Proteomes" id="UP000636479">
    <property type="component" value="Unassembled WGS sequence"/>
</dbReference>
<evidence type="ECO:0000256" key="2">
    <source>
        <dbReference type="SAM" id="SignalP"/>
    </source>
</evidence>
<dbReference type="EMBL" id="JACAZF010000007">
    <property type="protein sequence ID" value="KAF7298885.1"/>
    <property type="molecule type" value="Genomic_DNA"/>
</dbReference>
<keyword evidence="4" id="KW-1185">Reference proteome</keyword>
<protein>
    <submittedName>
        <fullName evidence="3">Uncharacterized protein</fullName>
    </submittedName>
</protein>
<feature type="signal peptide" evidence="2">
    <location>
        <begin position="1"/>
        <end position="18"/>
    </location>
</feature>
<evidence type="ECO:0000313" key="3">
    <source>
        <dbReference type="EMBL" id="KAF7298885.1"/>
    </source>
</evidence>
<feature type="compositionally biased region" description="Low complexity" evidence="1">
    <location>
        <begin position="121"/>
        <end position="153"/>
    </location>
</feature>
<comment type="caution">
    <text evidence="3">The sequence shown here is derived from an EMBL/GenBank/DDBJ whole genome shotgun (WGS) entry which is preliminary data.</text>
</comment>